<feature type="domain" description="Fibronectin type-III" evidence="3">
    <location>
        <begin position="80"/>
        <end position="175"/>
    </location>
</feature>
<feature type="non-terminal residue" evidence="4">
    <location>
        <position position="1"/>
    </location>
</feature>
<reference evidence="4" key="1">
    <citation type="journal article" date="2014" name="Front. Microbiol.">
        <title>High frequency of phylogenetically diverse reductive dehalogenase-homologous genes in deep subseafloor sedimentary metagenomes.</title>
        <authorList>
            <person name="Kawai M."/>
            <person name="Futagami T."/>
            <person name="Toyoda A."/>
            <person name="Takaki Y."/>
            <person name="Nishi S."/>
            <person name="Hori S."/>
            <person name="Arai W."/>
            <person name="Tsubouchi T."/>
            <person name="Morono Y."/>
            <person name="Uchiyama I."/>
            <person name="Ito T."/>
            <person name="Fujiyama A."/>
            <person name="Inagaki F."/>
            <person name="Takami H."/>
        </authorList>
    </citation>
    <scope>NUCLEOTIDE SEQUENCE</scope>
    <source>
        <strain evidence="4">Expedition CK06-06</strain>
    </source>
</reference>
<dbReference type="InterPro" id="IPR050991">
    <property type="entry name" value="ECM_Regulatory_Proteins"/>
</dbReference>
<dbReference type="PANTHER" id="PTHR46708:SF2">
    <property type="entry name" value="FIBRONECTIN TYPE-III DOMAIN-CONTAINING PROTEIN"/>
    <property type="match status" value="1"/>
</dbReference>
<evidence type="ECO:0000313" key="4">
    <source>
        <dbReference type="EMBL" id="GAH30731.1"/>
    </source>
</evidence>
<dbReference type="InterPro" id="IPR036116">
    <property type="entry name" value="FN3_sf"/>
</dbReference>
<sequence>YVTGTESAVNWGTDGQDNNGDGHTDEPAEQGVYVITYPISTVNSKGDGSYSVPVTATDGVGNTKTDSTTLLTLDNTPLPSPTNLVATALAGGSIKLTWTASSPETDVSQYNIYRATTSAGQDYSSTTYTISAGITTYTDTSTTNGQTYYYVVRAQDAAGNIETNTNEVSATASDGTGPPAPTNLTATAITDDGIQLTWTASSPETDVSQYNIYRATTSGGQNYSSPTYTVSAGTTTYTDTSTTDGVTYYYVVRAQDAAGNIETNTNEVSAVAGYMSTVSEVYIRYQGTARYDLSSSTSRTSPTVLANGKIDEIYLKVNLLAGSPLSESTSSIALYKLVDSEAEEVSGTQEINQDTSSGELIFHISPVFDPGTDDHSRDGLYWVDATVVDTAGNSEDFDFYFIYDTTAPEAPSFQITSFDSTAGLITISGTTVPDELSDPQEVEIFINDSSQGTATADANYEFSKSGIGLVRGSNYIAVQSMDKAGNKSPLSK</sequence>
<keyword evidence="1" id="KW-0677">Repeat</keyword>
<protein>
    <recommendedName>
        <fullName evidence="3">Fibronectin type-III domain-containing protein</fullName>
    </recommendedName>
</protein>
<dbReference type="CDD" id="cd00063">
    <property type="entry name" value="FN3"/>
    <property type="match status" value="1"/>
</dbReference>
<dbReference type="EMBL" id="BARU01001307">
    <property type="protein sequence ID" value="GAH30731.1"/>
    <property type="molecule type" value="Genomic_DNA"/>
</dbReference>
<evidence type="ECO:0000256" key="1">
    <source>
        <dbReference type="ARBA" id="ARBA00022737"/>
    </source>
</evidence>
<evidence type="ECO:0000259" key="3">
    <source>
        <dbReference type="PROSITE" id="PS50853"/>
    </source>
</evidence>
<feature type="compositionally biased region" description="Polar residues" evidence="2">
    <location>
        <begin position="1"/>
        <end position="19"/>
    </location>
</feature>
<dbReference type="InterPro" id="IPR058692">
    <property type="entry name" value="Fn3_SaeA_2nd"/>
</dbReference>
<dbReference type="PROSITE" id="PS50853">
    <property type="entry name" value="FN3"/>
    <property type="match status" value="2"/>
</dbReference>
<dbReference type="AlphaFoldDB" id="X1EBR6"/>
<feature type="domain" description="Fibronectin type-III" evidence="3">
    <location>
        <begin position="180"/>
        <end position="280"/>
    </location>
</feature>
<dbReference type="SMART" id="SM00060">
    <property type="entry name" value="FN3"/>
    <property type="match status" value="2"/>
</dbReference>
<organism evidence="4">
    <name type="scientific">marine sediment metagenome</name>
    <dbReference type="NCBI Taxonomy" id="412755"/>
    <lineage>
        <taxon>unclassified sequences</taxon>
        <taxon>metagenomes</taxon>
        <taxon>ecological metagenomes</taxon>
    </lineage>
</organism>
<gene>
    <name evidence="4" type="ORF">S03H2_03522</name>
</gene>
<accession>X1EBR6</accession>
<comment type="caution">
    <text evidence="4">The sequence shown here is derived from an EMBL/GenBank/DDBJ whole genome shotgun (WGS) entry which is preliminary data.</text>
</comment>
<dbReference type="InterPro" id="IPR013783">
    <property type="entry name" value="Ig-like_fold"/>
</dbReference>
<name>X1EBR6_9ZZZZ</name>
<proteinExistence type="predicted"/>
<dbReference type="InterPro" id="IPR003961">
    <property type="entry name" value="FN3_dom"/>
</dbReference>
<feature type="region of interest" description="Disordered" evidence="2">
    <location>
        <begin position="1"/>
        <end position="27"/>
    </location>
</feature>
<dbReference type="SUPFAM" id="SSF49265">
    <property type="entry name" value="Fibronectin type III"/>
    <property type="match status" value="2"/>
</dbReference>
<evidence type="ECO:0000256" key="2">
    <source>
        <dbReference type="SAM" id="MobiDB-lite"/>
    </source>
</evidence>
<dbReference type="Gene3D" id="2.60.40.10">
    <property type="entry name" value="Immunoglobulins"/>
    <property type="match status" value="3"/>
</dbReference>
<dbReference type="Pfam" id="PF00041">
    <property type="entry name" value="fn3"/>
    <property type="match status" value="1"/>
</dbReference>
<feature type="non-terminal residue" evidence="4">
    <location>
        <position position="492"/>
    </location>
</feature>
<dbReference type="Pfam" id="PF25833">
    <property type="entry name" value="Fn3_SaeA_3rd"/>
    <property type="match status" value="1"/>
</dbReference>
<dbReference type="PANTHER" id="PTHR46708">
    <property type="entry name" value="TENASCIN"/>
    <property type="match status" value="1"/>
</dbReference>